<dbReference type="FunFam" id="3.40.1160.10:FF:000007">
    <property type="entry name" value="Carbamate kinase"/>
    <property type="match status" value="1"/>
</dbReference>
<dbReference type="InterPro" id="IPR036393">
    <property type="entry name" value="AceGlu_kinase-like_sf"/>
</dbReference>
<name>A0A6N2X0Y4_9FIRM</name>
<dbReference type="Gene3D" id="3.40.1160.10">
    <property type="entry name" value="Acetylglutamate kinase-like"/>
    <property type="match status" value="1"/>
</dbReference>
<dbReference type="Pfam" id="PF00696">
    <property type="entry name" value="AA_kinase"/>
    <property type="match status" value="1"/>
</dbReference>
<dbReference type="EMBL" id="CACRTF010000017">
    <property type="protein sequence ID" value="VYT47815.1"/>
    <property type="molecule type" value="Genomic_DNA"/>
</dbReference>
<evidence type="ECO:0000256" key="3">
    <source>
        <dbReference type="ARBA" id="ARBA00013070"/>
    </source>
</evidence>
<dbReference type="PANTHER" id="PTHR30409:SF1">
    <property type="entry name" value="CARBAMATE KINASE-RELATED"/>
    <property type="match status" value="1"/>
</dbReference>
<evidence type="ECO:0000256" key="7">
    <source>
        <dbReference type="ARBA" id="ARBA00048467"/>
    </source>
</evidence>
<evidence type="ECO:0000313" key="9">
    <source>
        <dbReference type="EMBL" id="VYT47815.1"/>
    </source>
</evidence>
<evidence type="ECO:0000256" key="8">
    <source>
        <dbReference type="PIRNR" id="PIRNR000723"/>
    </source>
</evidence>
<dbReference type="RefSeq" id="WP_002576034.1">
    <property type="nucleotide sequence ID" value="NZ_BAABXO010000001.1"/>
</dbReference>
<dbReference type="PRINTS" id="PR01469">
    <property type="entry name" value="CARBMTKINASE"/>
</dbReference>
<keyword evidence="4" id="KW-0056">Arginine metabolism</keyword>
<dbReference type="AlphaFoldDB" id="A0A6N2X0Y4"/>
<protein>
    <recommendedName>
        <fullName evidence="3 8">Carbamate kinase</fullName>
    </recommendedName>
</protein>
<comment type="catalytic activity">
    <reaction evidence="7">
        <text>hydrogencarbonate + NH4(+) + ATP = carbamoyl phosphate + ADP + H2O + H(+)</text>
        <dbReference type="Rhea" id="RHEA:10152"/>
        <dbReference type="ChEBI" id="CHEBI:15377"/>
        <dbReference type="ChEBI" id="CHEBI:15378"/>
        <dbReference type="ChEBI" id="CHEBI:17544"/>
        <dbReference type="ChEBI" id="CHEBI:28938"/>
        <dbReference type="ChEBI" id="CHEBI:30616"/>
        <dbReference type="ChEBI" id="CHEBI:58228"/>
        <dbReference type="ChEBI" id="CHEBI:456216"/>
        <dbReference type="EC" id="2.7.2.2"/>
    </reaction>
</comment>
<reference evidence="9" key="1">
    <citation type="submission" date="2019-11" db="EMBL/GenBank/DDBJ databases">
        <authorList>
            <person name="Feng L."/>
        </authorList>
    </citation>
    <scope>NUCLEOTIDE SEQUENCE</scope>
    <source>
        <strain evidence="9">CbolteaeLFYP116</strain>
    </source>
</reference>
<dbReference type="UniPathway" id="UPA00996">
    <property type="reaction ID" value="UER00366"/>
</dbReference>
<dbReference type="GO" id="GO:0005829">
    <property type="term" value="C:cytosol"/>
    <property type="evidence" value="ECO:0007669"/>
    <property type="project" value="TreeGrafter"/>
</dbReference>
<dbReference type="NCBIfam" id="NF009007">
    <property type="entry name" value="PRK12352.1"/>
    <property type="match status" value="1"/>
</dbReference>
<comment type="similarity">
    <text evidence="2 8">Belongs to the carbamate kinase family.</text>
</comment>
<dbReference type="InterPro" id="IPR003964">
    <property type="entry name" value="Carb_kinase"/>
</dbReference>
<evidence type="ECO:0000256" key="2">
    <source>
        <dbReference type="ARBA" id="ARBA00011066"/>
    </source>
</evidence>
<dbReference type="InterPro" id="IPR001048">
    <property type="entry name" value="Asp/Glu/Uridylate_kinase"/>
</dbReference>
<dbReference type="PANTHER" id="PTHR30409">
    <property type="entry name" value="CARBAMATE KINASE"/>
    <property type="match status" value="1"/>
</dbReference>
<evidence type="ECO:0000256" key="5">
    <source>
        <dbReference type="ARBA" id="ARBA00022679"/>
    </source>
</evidence>
<evidence type="ECO:0000256" key="4">
    <source>
        <dbReference type="ARBA" id="ARBA00022503"/>
    </source>
</evidence>
<gene>
    <name evidence="9" type="primary">arcC1_2</name>
    <name evidence="9" type="ORF">CBLFYP116_04250</name>
</gene>
<evidence type="ECO:0000256" key="6">
    <source>
        <dbReference type="ARBA" id="ARBA00022777"/>
    </source>
</evidence>
<dbReference type="GO" id="GO:0008804">
    <property type="term" value="F:carbamate kinase activity"/>
    <property type="evidence" value="ECO:0007669"/>
    <property type="project" value="UniProtKB-EC"/>
</dbReference>
<dbReference type="GO" id="GO:0019546">
    <property type="term" value="P:L-arginine deiminase pathway"/>
    <property type="evidence" value="ECO:0007669"/>
    <property type="project" value="TreeGrafter"/>
</dbReference>
<accession>A0A6N2X0Y4</accession>
<dbReference type="PIRSF" id="PIRSF000723">
    <property type="entry name" value="Carbamate_kin"/>
    <property type="match status" value="1"/>
</dbReference>
<organism evidence="9">
    <name type="scientific">Enterocloster bolteae</name>
    <dbReference type="NCBI Taxonomy" id="208479"/>
    <lineage>
        <taxon>Bacteria</taxon>
        <taxon>Bacillati</taxon>
        <taxon>Bacillota</taxon>
        <taxon>Clostridia</taxon>
        <taxon>Lachnospirales</taxon>
        <taxon>Lachnospiraceae</taxon>
        <taxon>Enterocloster</taxon>
    </lineage>
</organism>
<keyword evidence="6 8" id="KW-0418">Kinase</keyword>
<dbReference type="CDD" id="cd04235">
    <property type="entry name" value="AAK_CK"/>
    <property type="match status" value="1"/>
</dbReference>
<proteinExistence type="inferred from homology"/>
<dbReference type="GeneID" id="23113998"/>
<comment type="pathway">
    <text evidence="1">Metabolic intermediate metabolism; carbamoyl phosphate degradation; CO(2) and NH(3) from carbamoyl phosphate: step 1/1.</text>
</comment>
<dbReference type="SUPFAM" id="SSF53633">
    <property type="entry name" value="Carbamate kinase-like"/>
    <property type="match status" value="1"/>
</dbReference>
<sequence length="313" mass="33776">MSRIVIALGGNALGSSPEEQQEMIEAACPSLIGLISQGHEIIISHGNGPQVGMISKAFEIGARHDSGICPMELMECTAMSQGYIGYHLQKGIKKELRIRKMPWHVASVVTQVAVDPGDPAFLNPTKPIGSFMTKEAMEALKKERPELQFVEDSGRGYRRVVPSPRPVTIVERDSILNLLDNEYIVIACGGGGIPVIKNENGDYTGVPAVIDKDFASAKLAELVDADYLFILTAVDHVAVNFGRPDQMQLTEMTVDQAREYCSQGQFAAGSMLPKVQAAMAFAESKKGRNAVIASLEKAPLAMVGKSGTRIYQG</sequence>
<keyword evidence="5 8" id="KW-0808">Transferase</keyword>
<evidence type="ECO:0000256" key="1">
    <source>
        <dbReference type="ARBA" id="ARBA00005118"/>
    </source>
</evidence>